<organism evidence="3 4">
    <name type="scientific">Bifidobacterium pullorum subsp. saeculare</name>
    <dbReference type="NCBI Taxonomy" id="78257"/>
    <lineage>
        <taxon>Bacteria</taxon>
        <taxon>Bacillati</taxon>
        <taxon>Actinomycetota</taxon>
        <taxon>Actinomycetes</taxon>
        <taxon>Bifidobacteriales</taxon>
        <taxon>Bifidobacteriaceae</taxon>
        <taxon>Bifidobacterium</taxon>
    </lineage>
</organism>
<name>A0A938WWF8_9BIFI</name>
<keyword evidence="2" id="KW-0472">Membrane</keyword>
<sequence>MGDGGYHKGVSNNTLAWEVGSIGLINAINSSTAADVSNKALRAAVELADRQDVANAKLERQAREIANLKIIASNALKAQSKTLELQSKTLEEQAEQTKQQERMLQNQIHANYANWLSNTEDGRFFRRYEKIAQNQITKNVAYSSLLMPLLSEDITQEENRRIAEVEKQYDPRIEEEQKRIEVAQKADKDRVEKYNKEQRDKYNKALEEAEQKRELKKTEKDSLPNKPLSHLSIMGFLVAALAGIWTVLFFVITRIMALLDSQSDFRFLAEDTLKPALIVAIVGIIVFFAFGNDSDNNSDNDFDKDKTTVKEPLYTHPMPVDTSYLQELEKCKNEECERKRRDVGYVAPLATDWACIEDINQYMSTIQTAINKPEENLPRMETLPSLQTIVPSVEWIPEWAERTHTEVQQFATIKGITVPTI</sequence>
<evidence type="ECO:0000313" key="4">
    <source>
        <dbReference type="Proteomes" id="UP000718821"/>
    </source>
</evidence>
<comment type="caution">
    <text evidence="3">The sequence shown here is derived from an EMBL/GenBank/DDBJ whole genome shotgun (WGS) entry which is preliminary data.</text>
</comment>
<dbReference type="RefSeq" id="WP_204467075.1">
    <property type="nucleotide sequence ID" value="NZ_JACLYU010000001.1"/>
</dbReference>
<keyword evidence="1" id="KW-0175">Coiled coil</keyword>
<dbReference type="Proteomes" id="UP000718821">
    <property type="component" value="Unassembled WGS sequence"/>
</dbReference>
<feature type="transmembrane region" description="Helical" evidence="2">
    <location>
        <begin position="273"/>
        <end position="291"/>
    </location>
</feature>
<feature type="coiled-coil region" evidence="1">
    <location>
        <begin position="188"/>
        <end position="219"/>
    </location>
</feature>
<dbReference type="AlphaFoldDB" id="A0A938WWF8"/>
<gene>
    <name evidence="3" type="ORF">H7U32_00505</name>
</gene>
<evidence type="ECO:0000313" key="3">
    <source>
        <dbReference type="EMBL" id="MBM6698833.1"/>
    </source>
</evidence>
<protein>
    <submittedName>
        <fullName evidence="3">Uncharacterized protein</fullName>
    </submittedName>
</protein>
<reference evidence="3" key="2">
    <citation type="journal article" date="2021" name="Sci. Rep.">
        <title>The distribution of antibiotic resistance genes in chicken gut microbiota commensals.</title>
        <authorList>
            <person name="Juricova H."/>
            <person name="Matiasovicova J."/>
            <person name="Kubasova T."/>
            <person name="Cejkova D."/>
            <person name="Rychlik I."/>
        </authorList>
    </citation>
    <scope>NUCLEOTIDE SEQUENCE</scope>
    <source>
        <strain evidence="3">An836</strain>
    </source>
</reference>
<evidence type="ECO:0000256" key="2">
    <source>
        <dbReference type="SAM" id="Phobius"/>
    </source>
</evidence>
<dbReference type="EMBL" id="JACLYU010000001">
    <property type="protein sequence ID" value="MBM6698833.1"/>
    <property type="molecule type" value="Genomic_DNA"/>
</dbReference>
<accession>A0A938WWF8</accession>
<proteinExistence type="predicted"/>
<feature type="transmembrane region" description="Helical" evidence="2">
    <location>
        <begin position="231"/>
        <end position="252"/>
    </location>
</feature>
<reference evidence="3" key="1">
    <citation type="submission" date="2020-08" db="EMBL/GenBank/DDBJ databases">
        <authorList>
            <person name="Cejkova D."/>
            <person name="Kubasova T."/>
            <person name="Jahodarova E."/>
            <person name="Rychlik I."/>
        </authorList>
    </citation>
    <scope>NUCLEOTIDE SEQUENCE</scope>
    <source>
        <strain evidence="3">An836</strain>
    </source>
</reference>
<feature type="coiled-coil region" evidence="1">
    <location>
        <begin position="73"/>
        <end position="107"/>
    </location>
</feature>
<keyword evidence="2" id="KW-0812">Transmembrane</keyword>
<keyword evidence="4" id="KW-1185">Reference proteome</keyword>
<evidence type="ECO:0000256" key="1">
    <source>
        <dbReference type="SAM" id="Coils"/>
    </source>
</evidence>
<keyword evidence="2" id="KW-1133">Transmembrane helix</keyword>